<organism evidence="2 4">
    <name type="scientific">Ferroacidibacillus organovorans</name>
    <dbReference type="NCBI Taxonomy" id="1765683"/>
    <lineage>
        <taxon>Bacteria</taxon>
        <taxon>Bacillati</taxon>
        <taxon>Bacillota</taxon>
        <taxon>Bacilli</taxon>
        <taxon>Bacillales</taxon>
        <taxon>Alicyclobacillaceae</taxon>
        <taxon>Ferroacidibacillus</taxon>
    </lineage>
</organism>
<dbReference type="Proteomes" id="UP000190229">
    <property type="component" value="Unassembled WGS sequence"/>
</dbReference>
<dbReference type="EMBL" id="LSUQ01000059">
    <property type="protein sequence ID" value="OAG92868.1"/>
    <property type="molecule type" value="Genomic_DNA"/>
</dbReference>
<proteinExistence type="predicted"/>
<protein>
    <submittedName>
        <fullName evidence="2">Uncharacterized protein</fullName>
    </submittedName>
</protein>
<evidence type="ECO:0000313" key="2">
    <source>
        <dbReference type="EMBL" id="OPG16950.1"/>
    </source>
</evidence>
<dbReference type="RefSeq" id="WP_067566773.1">
    <property type="nucleotide sequence ID" value="NZ_MWPS01000010.1"/>
</dbReference>
<evidence type="ECO:0000313" key="4">
    <source>
        <dbReference type="Proteomes" id="UP000190229"/>
    </source>
</evidence>
<reference evidence="2 4" key="2">
    <citation type="submission" date="2017-02" db="EMBL/GenBank/DDBJ databases">
        <title>Draft genome of Acidibacillus ferrooxidans Huett2.</title>
        <authorList>
            <person name="Schopf S."/>
        </authorList>
    </citation>
    <scope>NUCLEOTIDE SEQUENCE [LARGE SCALE GENOMIC DNA]</scope>
    <source>
        <strain evidence="2 4">Huett2</strain>
    </source>
</reference>
<sequence>MCQIAKKLLAEKLIDDFYEEYARGGEQNSLTQQDLADRLKAFLPTDQHEWLYRWEAECVETCGRELWRFADFVAGILMGTHPHTEDDARRDG</sequence>
<dbReference type="EMBL" id="MWPS01000010">
    <property type="protein sequence ID" value="OPG16950.1"/>
    <property type="molecule type" value="Genomic_DNA"/>
</dbReference>
<keyword evidence="4" id="KW-1185">Reference proteome</keyword>
<evidence type="ECO:0000313" key="1">
    <source>
        <dbReference type="EMBL" id="OAG92868.1"/>
    </source>
</evidence>
<name>A0A162SHH9_9BACL</name>
<evidence type="ECO:0000313" key="3">
    <source>
        <dbReference type="Proteomes" id="UP000077421"/>
    </source>
</evidence>
<comment type="caution">
    <text evidence="2">The sequence shown here is derived from an EMBL/GenBank/DDBJ whole genome shotgun (WGS) entry which is preliminary data.</text>
</comment>
<gene>
    <name evidence="1" type="ORF">AYW79_13085</name>
    <name evidence="2" type="ORF">B2M26_03845</name>
</gene>
<accession>A0A162SHH9</accession>
<reference evidence="1 3" key="1">
    <citation type="submission" date="2016-02" db="EMBL/GenBank/DDBJ databases">
        <title>Draft genome sequence of Acidibacillus ferrooxidans SLC66.</title>
        <authorList>
            <person name="Oliveira G."/>
            <person name="Nancucheo I."/>
            <person name="Dall'Agnol H."/>
            <person name="Johnson B."/>
            <person name="Oliveira R."/>
            <person name="Nunes G.L."/>
            <person name="Tzotzos G."/>
            <person name="Orellana S.C."/>
            <person name="Salim A.C."/>
            <person name="Araujo F.M."/>
        </authorList>
    </citation>
    <scope>NUCLEOTIDE SEQUENCE [LARGE SCALE GENOMIC DNA]</scope>
    <source>
        <strain evidence="1 3">SLC66</strain>
    </source>
</reference>
<dbReference type="AlphaFoldDB" id="A0A162SHH9"/>
<dbReference type="Proteomes" id="UP000077421">
    <property type="component" value="Unassembled WGS sequence"/>
</dbReference>